<evidence type="ECO:0000256" key="1">
    <source>
        <dbReference type="ARBA" id="ARBA00004127"/>
    </source>
</evidence>
<dbReference type="GO" id="GO:0071763">
    <property type="term" value="P:nuclear membrane organization"/>
    <property type="evidence" value="ECO:0007669"/>
    <property type="project" value="TreeGrafter"/>
</dbReference>
<dbReference type="AlphaFoldDB" id="A0A1I4EDE4"/>
<comment type="subcellular location">
    <subcellularLocation>
        <location evidence="1">Endomembrane system</location>
        <topology evidence="1">Multi-pass membrane protein</topology>
    </subcellularLocation>
    <subcellularLocation>
        <location evidence="2">Endoplasmic reticulum membrane</location>
    </subcellularLocation>
</comment>
<reference evidence="9 10" key="1">
    <citation type="submission" date="2016-10" db="EMBL/GenBank/DDBJ databases">
        <authorList>
            <person name="de Groot N.N."/>
        </authorList>
    </citation>
    <scope>NUCLEOTIDE SEQUENCE [LARGE SCALE GENOMIC DNA]</scope>
    <source>
        <strain evidence="9 10">DSM 19981</strain>
    </source>
</reference>
<evidence type="ECO:0000313" key="10">
    <source>
        <dbReference type="Proteomes" id="UP000199473"/>
    </source>
</evidence>
<evidence type="ECO:0000256" key="8">
    <source>
        <dbReference type="SAM" id="Phobius"/>
    </source>
</evidence>
<feature type="compositionally biased region" description="Basic and acidic residues" evidence="7">
    <location>
        <begin position="148"/>
        <end position="157"/>
    </location>
</feature>
<evidence type="ECO:0000256" key="2">
    <source>
        <dbReference type="ARBA" id="ARBA00004586"/>
    </source>
</evidence>
<feature type="transmembrane region" description="Helical" evidence="8">
    <location>
        <begin position="21"/>
        <end position="44"/>
    </location>
</feature>
<dbReference type="PANTHER" id="PTHR13416:SF2">
    <property type="entry name" value="TRANSMEMBRANE PROTEIN 43"/>
    <property type="match status" value="1"/>
</dbReference>
<feature type="transmembrane region" description="Helical" evidence="8">
    <location>
        <begin position="279"/>
        <end position="300"/>
    </location>
</feature>
<gene>
    <name evidence="9" type="ORF">SAMN02745775_115105</name>
</gene>
<dbReference type="Pfam" id="PF07787">
    <property type="entry name" value="TMEM43"/>
    <property type="match status" value="1"/>
</dbReference>
<keyword evidence="3 8" id="KW-0812">Transmembrane</keyword>
<dbReference type="GO" id="GO:0006629">
    <property type="term" value="P:lipid metabolic process"/>
    <property type="evidence" value="ECO:0007669"/>
    <property type="project" value="TreeGrafter"/>
</dbReference>
<keyword evidence="5 8" id="KW-1133">Transmembrane helix</keyword>
<evidence type="ECO:0000313" key="9">
    <source>
        <dbReference type="EMBL" id="SFL03798.1"/>
    </source>
</evidence>
<proteinExistence type="predicted"/>
<evidence type="ECO:0000256" key="3">
    <source>
        <dbReference type="ARBA" id="ARBA00022692"/>
    </source>
</evidence>
<keyword evidence="4" id="KW-0256">Endoplasmic reticulum</keyword>
<protein>
    <submittedName>
        <fullName evidence="9">Uncharacterized protein</fullName>
    </submittedName>
</protein>
<dbReference type="OrthoDB" id="273988at2"/>
<dbReference type="STRING" id="1123062.SAMN02745775_115105"/>
<dbReference type="Proteomes" id="UP000199473">
    <property type="component" value="Unassembled WGS sequence"/>
</dbReference>
<dbReference type="RefSeq" id="WP_092962829.1">
    <property type="nucleotide sequence ID" value="NZ_FOSQ01000015.1"/>
</dbReference>
<dbReference type="InterPro" id="IPR012430">
    <property type="entry name" value="TMEM43_fam"/>
</dbReference>
<feature type="region of interest" description="Disordered" evidence="7">
    <location>
        <begin position="148"/>
        <end position="168"/>
    </location>
</feature>
<dbReference type="GO" id="GO:0012505">
    <property type="term" value="C:endomembrane system"/>
    <property type="evidence" value="ECO:0007669"/>
    <property type="project" value="UniProtKB-SubCell"/>
</dbReference>
<evidence type="ECO:0000256" key="5">
    <source>
        <dbReference type="ARBA" id="ARBA00022989"/>
    </source>
</evidence>
<dbReference type="EMBL" id="FOSQ01000015">
    <property type="protein sequence ID" value="SFL03798.1"/>
    <property type="molecule type" value="Genomic_DNA"/>
</dbReference>
<accession>A0A1I4EDE4</accession>
<organism evidence="9 10">
    <name type="scientific">Falsiroseomonas stagni DSM 19981</name>
    <dbReference type="NCBI Taxonomy" id="1123062"/>
    <lineage>
        <taxon>Bacteria</taxon>
        <taxon>Pseudomonadati</taxon>
        <taxon>Pseudomonadota</taxon>
        <taxon>Alphaproteobacteria</taxon>
        <taxon>Acetobacterales</taxon>
        <taxon>Roseomonadaceae</taxon>
        <taxon>Falsiroseomonas</taxon>
    </lineage>
</organism>
<keyword evidence="10" id="KW-1185">Reference proteome</keyword>
<feature type="transmembrane region" description="Helical" evidence="8">
    <location>
        <begin position="343"/>
        <end position="364"/>
    </location>
</feature>
<sequence length="376" mass="40225">MPVDIEDVVTETTSQSWFSRLGGALTGLLIGLVLVPGSGALLFWNEGRAVQTAQSLAEGAGLVLPVERLDRANEGRLVHVAGPARIATPPRDPEFGAPAPDGTLRLVRSVEMFQWKEEQESETRNKLGGGTETVTTYRYTRGWAEGRIDSSRFRQPDGHQNPTPRQTSRSFMAQGVTLNGFRLTEAQLSAIAANETLSPPGATGDSLRYIGADPANPRIGDLRITWSAARPEALSVIAAQSGDGFAPYATRAGDRLMMVEPGRRTPAEMFRAAEEGNAILTWVLRLVGAVLMFVAFALLMRPVKVLADVIPPLGWLVGFGTSLVAGVLTLLLAPTVIAVAWLFYRPLVAIGVLAAGAAAAFALTRLRRRVPVAKPA</sequence>
<dbReference type="PANTHER" id="PTHR13416">
    <property type="match status" value="1"/>
</dbReference>
<name>A0A1I4EDE4_9PROT</name>
<evidence type="ECO:0000256" key="6">
    <source>
        <dbReference type="ARBA" id="ARBA00023136"/>
    </source>
</evidence>
<keyword evidence="6 8" id="KW-0472">Membrane</keyword>
<evidence type="ECO:0000256" key="7">
    <source>
        <dbReference type="SAM" id="MobiDB-lite"/>
    </source>
</evidence>
<feature type="transmembrane region" description="Helical" evidence="8">
    <location>
        <begin position="312"/>
        <end position="337"/>
    </location>
</feature>
<feature type="compositionally biased region" description="Polar residues" evidence="7">
    <location>
        <begin position="158"/>
        <end position="168"/>
    </location>
</feature>
<evidence type="ECO:0000256" key="4">
    <source>
        <dbReference type="ARBA" id="ARBA00022824"/>
    </source>
</evidence>